<sequence>MLFAGRLNELMFNESINTLLWKMDQNKYVIDRVFPGRFLRFPVDHHSIHDLHGKRSLRILQRQKH</sequence>
<accession>A0A1F5VYS7</accession>
<protein>
    <submittedName>
        <fullName evidence="1">Uncharacterized protein</fullName>
    </submittedName>
</protein>
<proteinExistence type="predicted"/>
<dbReference type="AlphaFoldDB" id="A0A1F5VYS7"/>
<evidence type="ECO:0000313" key="2">
    <source>
        <dbReference type="Proteomes" id="UP000178943"/>
    </source>
</evidence>
<dbReference type="STRING" id="1817863.A2Y62_05510"/>
<gene>
    <name evidence="1" type="ORF">A2Y62_05510</name>
</gene>
<evidence type="ECO:0000313" key="1">
    <source>
        <dbReference type="EMBL" id="OGF68211.1"/>
    </source>
</evidence>
<reference evidence="1 2" key="1">
    <citation type="journal article" date="2016" name="Nat. Commun.">
        <title>Thousands of microbial genomes shed light on interconnected biogeochemical processes in an aquifer system.</title>
        <authorList>
            <person name="Anantharaman K."/>
            <person name="Brown C.T."/>
            <person name="Hug L.A."/>
            <person name="Sharon I."/>
            <person name="Castelle C.J."/>
            <person name="Probst A.J."/>
            <person name="Thomas B.C."/>
            <person name="Singh A."/>
            <person name="Wilkins M.J."/>
            <person name="Karaoz U."/>
            <person name="Brodie E.L."/>
            <person name="Williams K.H."/>
            <person name="Hubbard S.S."/>
            <person name="Banfield J.F."/>
        </authorList>
    </citation>
    <scope>NUCLEOTIDE SEQUENCE [LARGE SCALE GENOMIC DNA]</scope>
</reference>
<dbReference type="EMBL" id="MFGW01000010">
    <property type="protein sequence ID" value="OGF68211.1"/>
    <property type="molecule type" value="Genomic_DNA"/>
</dbReference>
<name>A0A1F5VYS7_9BACT</name>
<dbReference type="Proteomes" id="UP000178943">
    <property type="component" value="Unassembled WGS sequence"/>
</dbReference>
<comment type="caution">
    <text evidence="1">The sequence shown here is derived from an EMBL/GenBank/DDBJ whole genome shotgun (WGS) entry which is preliminary data.</text>
</comment>
<organism evidence="1 2">
    <name type="scientific">Candidatus Fischerbacteria bacterium RBG_13_37_8</name>
    <dbReference type="NCBI Taxonomy" id="1817863"/>
    <lineage>
        <taxon>Bacteria</taxon>
        <taxon>Candidatus Fischeribacteriota</taxon>
    </lineage>
</organism>